<dbReference type="GeneID" id="19206087"/>
<dbReference type="OrthoDB" id="2834227at2759"/>
<dbReference type="AlphaFoldDB" id="A0A5M3MCD6"/>
<sequence length="448" mass="49788">MATPAASEFPLHHSSSPITQLPTETLLDIFFWASRIRDHVVASVEEENKFTAPIAQSLAPVCRRWLEVLAMNPLYWKNFKIIIDSPTFSIDIIATFLSMVASLDKIEIVVALSSANSRTPVASQEGERLSAVVQLLPPYFGRLLSLSINSVFRSSVVHASRFLNGAVLPKLVYLALVSQETDDTSSLEMSSFECPSISVLAIDAKSFVDLSHCVISWPTVPDRFDLRITKYRPDTPFLALGARNVVNALKVLDDVNLVDLDIDNVEVDTDDGDDDYQTYPRIEQLMWLGLNALRGSLVSSLCNAIRSPHLGTVDVEGCESSSRSPMSGQELRLTGIRSSCTILRMIQDWEGCALIVKDCPGFDDWLLGALAYCNKDEDGLACPYMSRIEILGGCTAFSASAFQRMCEMRHDVARIEDIDIKDAPVLDGGLRMWFEEHMDSFFWVERAT</sequence>
<dbReference type="EMBL" id="JH711586">
    <property type="protein sequence ID" value="EIW76305.1"/>
    <property type="molecule type" value="Genomic_DNA"/>
</dbReference>
<name>A0A5M3MCD6_CONPW</name>
<dbReference type="RefSeq" id="XP_007773546.1">
    <property type="nucleotide sequence ID" value="XM_007775356.1"/>
</dbReference>
<comment type="caution">
    <text evidence="1">The sequence shown here is derived from an EMBL/GenBank/DDBJ whole genome shotgun (WGS) entry which is preliminary data.</text>
</comment>
<dbReference type="KEGG" id="cput:CONPUDRAFT_168871"/>
<organism evidence="1 2">
    <name type="scientific">Coniophora puteana (strain RWD-64-598)</name>
    <name type="common">Brown rot fungus</name>
    <dbReference type="NCBI Taxonomy" id="741705"/>
    <lineage>
        <taxon>Eukaryota</taxon>
        <taxon>Fungi</taxon>
        <taxon>Dikarya</taxon>
        <taxon>Basidiomycota</taxon>
        <taxon>Agaricomycotina</taxon>
        <taxon>Agaricomycetes</taxon>
        <taxon>Agaricomycetidae</taxon>
        <taxon>Boletales</taxon>
        <taxon>Coniophorineae</taxon>
        <taxon>Coniophoraceae</taxon>
        <taxon>Coniophora</taxon>
    </lineage>
</organism>
<evidence type="ECO:0000313" key="1">
    <source>
        <dbReference type="EMBL" id="EIW76305.1"/>
    </source>
</evidence>
<evidence type="ECO:0008006" key="3">
    <source>
        <dbReference type="Google" id="ProtNLM"/>
    </source>
</evidence>
<evidence type="ECO:0000313" key="2">
    <source>
        <dbReference type="Proteomes" id="UP000053558"/>
    </source>
</evidence>
<gene>
    <name evidence="1" type="ORF">CONPUDRAFT_168871</name>
</gene>
<proteinExistence type="predicted"/>
<keyword evidence="2" id="KW-1185">Reference proteome</keyword>
<protein>
    <recommendedName>
        <fullName evidence="3">F-box domain-containing protein</fullName>
    </recommendedName>
</protein>
<accession>A0A5M3MCD6</accession>
<reference evidence="2" key="1">
    <citation type="journal article" date="2012" name="Science">
        <title>The Paleozoic origin of enzymatic lignin decomposition reconstructed from 31 fungal genomes.</title>
        <authorList>
            <person name="Floudas D."/>
            <person name="Binder M."/>
            <person name="Riley R."/>
            <person name="Barry K."/>
            <person name="Blanchette R.A."/>
            <person name="Henrissat B."/>
            <person name="Martinez A.T."/>
            <person name="Otillar R."/>
            <person name="Spatafora J.W."/>
            <person name="Yadav J.S."/>
            <person name="Aerts A."/>
            <person name="Benoit I."/>
            <person name="Boyd A."/>
            <person name="Carlson A."/>
            <person name="Copeland A."/>
            <person name="Coutinho P.M."/>
            <person name="de Vries R.P."/>
            <person name="Ferreira P."/>
            <person name="Findley K."/>
            <person name="Foster B."/>
            <person name="Gaskell J."/>
            <person name="Glotzer D."/>
            <person name="Gorecki P."/>
            <person name="Heitman J."/>
            <person name="Hesse C."/>
            <person name="Hori C."/>
            <person name="Igarashi K."/>
            <person name="Jurgens J.A."/>
            <person name="Kallen N."/>
            <person name="Kersten P."/>
            <person name="Kohler A."/>
            <person name="Kuees U."/>
            <person name="Kumar T.K.A."/>
            <person name="Kuo A."/>
            <person name="LaButti K."/>
            <person name="Larrondo L.F."/>
            <person name="Lindquist E."/>
            <person name="Ling A."/>
            <person name="Lombard V."/>
            <person name="Lucas S."/>
            <person name="Lundell T."/>
            <person name="Martin R."/>
            <person name="McLaughlin D.J."/>
            <person name="Morgenstern I."/>
            <person name="Morin E."/>
            <person name="Murat C."/>
            <person name="Nagy L.G."/>
            <person name="Nolan M."/>
            <person name="Ohm R.A."/>
            <person name="Patyshakuliyeva A."/>
            <person name="Rokas A."/>
            <person name="Ruiz-Duenas F.J."/>
            <person name="Sabat G."/>
            <person name="Salamov A."/>
            <person name="Samejima M."/>
            <person name="Schmutz J."/>
            <person name="Slot J.C."/>
            <person name="St John F."/>
            <person name="Stenlid J."/>
            <person name="Sun H."/>
            <person name="Sun S."/>
            <person name="Syed K."/>
            <person name="Tsang A."/>
            <person name="Wiebenga A."/>
            <person name="Young D."/>
            <person name="Pisabarro A."/>
            <person name="Eastwood D.C."/>
            <person name="Martin F."/>
            <person name="Cullen D."/>
            <person name="Grigoriev I.V."/>
            <person name="Hibbett D.S."/>
        </authorList>
    </citation>
    <scope>NUCLEOTIDE SEQUENCE [LARGE SCALE GENOMIC DNA]</scope>
    <source>
        <strain evidence="2">RWD-64-598 SS2</strain>
    </source>
</reference>
<dbReference type="Proteomes" id="UP000053558">
    <property type="component" value="Unassembled WGS sequence"/>
</dbReference>